<evidence type="ECO:0000256" key="3">
    <source>
        <dbReference type="ARBA" id="ARBA00023163"/>
    </source>
</evidence>
<dbReference type="InterPro" id="IPR012318">
    <property type="entry name" value="HTH_CRP"/>
</dbReference>
<gene>
    <name evidence="6" type="ORF">KEM10_18235</name>
</gene>
<dbReference type="CDD" id="cd00038">
    <property type="entry name" value="CAP_ED"/>
    <property type="match status" value="1"/>
</dbReference>
<feature type="domain" description="HTH crp-type" evidence="5">
    <location>
        <begin position="147"/>
        <end position="213"/>
    </location>
</feature>
<comment type="caution">
    <text evidence="6">The sequence shown here is derived from an EMBL/GenBank/DDBJ whole genome shotgun (WGS) entry which is preliminary data.</text>
</comment>
<accession>A0ABS5K0M8</accession>
<keyword evidence="3" id="KW-0804">Transcription</keyword>
<proteinExistence type="predicted"/>
<evidence type="ECO:0000256" key="2">
    <source>
        <dbReference type="ARBA" id="ARBA00023125"/>
    </source>
</evidence>
<feature type="domain" description="Cyclic nucleotide-binding" evidence="4">
    <location>
        <begin position="29"/>
        <end position="78"/>
    </location>
</feature>
<dbReference type="PROSITE" id="PS50042">
    <property type="entry name" value="CNMP_BINDING_3"/>
    <property type="match status" value="1"/>
</dbReference>
<dbReference type="Proteomes" id="UP000708576">
    <property type="component" value="Unassembled WGS sequence"/>
</dbReference>
<dbReference type="PROSITE" id="PS51063">
    <property type="entry name" value="HTH_CRP_2"/>
    <property type="match status" value="1"/>
</dbReference>
<dbReference type="InterPro" id="IPR036388">
    <property type="entry name" value="WH-like_DNA-bd_sf"/>
</dbReference>
<evidence type="ECO:0000259" key="5">
    <source>
        <dbReference type="PROSITE" id="PS51063"/>
    </source>
</evidence>
<dbReference type="RefSeq" id="WP_212217678.1">
    <property type="nucleotide sequence ID" value="NZ_JAGUCO010000020.1"/>
</dbReference>
<evidence type="ECO:0000313" key="6">
    <source>
        <dbReference type="EMBL" id="MBS2100231.1"/>
    </source>
</evidence>
<dbReference type="Pfam" id="PF13545">
    <property type="entry name" value="HTH_Crp_2"/>
    <property type="match status" value="1"/>
</dbReference>
<reference evidence="6 7" key="1">
    <citation type="journal article" date="2015" name="Int. J. Syst. Evol. Microbiol.">
        <title>Carboxylicivirga linearis sp. nov., isolated from a sea cucumber culture pond.</title>
        <authorList>
            <person name="Wang F.Q."/>
            <person name="Zhou Y.X."/>
            <person name="Lin X.Z."/>
            <person name="Chen G.J."/>
            <person name="Du Z.J."/>
        </authorList>
    </citation>
    <scope>NUCLEOTIDE SEQUENCE [LARGE SCALE GENOMIC DNA]</scope>
    <source>
        <strain evidence="6 7">FB218</strain>
    </source>
</reference>
<dbReference type="InterPro" id="IPR000595">
    <property type="entry name" value="cNMP-bd_dom"/>
</dbReference>
<name>A0ABS5K0M8_9BACT</name>
<evidence type="ECO:0000313" key="7">
    <source>
        <dbReference type="Proteomes" id="UP000708576"/>
    </source>
</evidence>
<dbReference type="InterPro" id="IPR036390">
    <property type="entry name" value="WH_DNA-bd_sf"/>
</dbReference>
<keyword evidence="2" id="KW-0238">DNA-binding</keyword>
<protein>
    <submittedName>
        <fullName evidence="6">Crp/Fnr family transcriptional regulator</fullName>
    </submittedName>
</protein>
<keyword evidence="7" id="KW-1185">Reference proteome</keyword>
<dbReference type="EMBL" id="JAGUCO010000020">
    <property type="protein sequence ID" value="MBS2100231.1"/>
    <property type="molecule type" value="Genomic_DNA"/>
</dbReference>
<dbReference type="Gene3D" id="2.60.120.10">
    <property type="entry name" value="Jelly Rolls"/>
    <property type="match status" value="1"/>
</dbReference>
<dbReference type="InterPro" id="IPR018490">
    <property type="entry name" value="cNMP-bd_dom_sf"/>
</dbReference>
<evidence type="ECO:0000256" key="1">
    <source>
        <dbReference type="ARBA" id="ARBA00023015"/>
    </source>
</evidence>
<dbReference type="SUPFAM" id="SSF51206">
    <property type="entry name" value="cAMP-binding domain-like"/>
    <property type="match status" value="1"/>
</dbReference>
<sequence>MSLIKTIKNNFPVLSEPDLLQEMEKYCVYRNVQEGDNLIDIGDEVLFIPLITKGTVKVVREDDNGNELLLYYLNSGETCASILTCCMSKTLSEVKACVLDEVIAIMVPIRIMDDWMRKYATWRNFVMLSYRQRLEQLLTTIDSIAFLKMDERLLQYLQKRSQELQTKTLLGTHQEIADDLHTSREVVSRLLKQLERLGKIKLSRNKIEIISLV</sequence>
<evidence type="ECO:0000259" key="4">
    <source>
        <dbReference type="PROSITE" id="PS50042"/>
    </source>
</evidence>
<dbReference type="Gene3D" id="1.10.10.10">
    <property type="entry name" value="Winged helix-like DNA-binding domain superfamily/Winged helix DNA-binding domain"/>
    <property type="match status" value="1"/>
</dbReference>
<dbReference type="SMART" id="SM00419">
    <property type="entry name" value="HTH_CRP"/>
    <property type="match status" value="1"/>
</dbReference>
<organism evidence="6 7">
    <name type="scientific">Carboxylicivirga linearis</name>
    <dbReference type="NCBI Taxonomy" id="1628157"/>
    <lineage>
        <taxon>Bacteria</taxon>
        <taxon>Pseudomonadati</taxon>
        <taxon>Bacteroidota</taxon>
        <taxon>Bacteroidia</taxon>
        <taxon>Marinilabiliales</taxon>
        <taxon>Marinilabiliaceae</taxon>
        <taxon>Carboxylicivirga</taxon>
    </lineage>
</organism>
<dbReference type="InterPro" id="IPR014710">
    <property type="entry name" value="RmlC-like_jellyroll"/>
</dbReference>
<dbReference type="SUPFAM" id="SSF46785">
    <property type="entry name" value="Winged helix' DNA-binding domain"/>
    <property type="match status" value="1"/>
</dbReference>
<keyword evidence="1" id="KW-0805">Transcription regulation</keyword>